<evidence type="ECO:0000313" key="1">
    <source>
        <dbReference type="EMBL" id="AKB81399.1"/>
    </source>
</evidence>
<dbReference type="PATRIC" id="fig|1434107.4.peg.1087"/>
<dbReference type="HOGENOM" id="CLU_2142459_0_0_2"/>
<dbReference type="GeneID" id="24788312"/>
<sequence length="112" mass="13017">MKIIKCKYNWDDGTVDVFFSDRTKLSLICKEIEAEIDGSIAAIGWLEALKIGHPLEYAQMVLNGVMQEYCRSIDRSEASSEDILFYQYKKRYPDMSDSQIQSLVREAQMYNE</sequence>
<dbReference type="InterPro" id="IPR045705">
    <property type="entry name" value="DUF6061"/>
</dbReference>
<name>A0A0E3SG58_METBA</name>
<keyword evidence="2" id="KW-1185">Reference proteome</keyword>
<dbReference type="Proteomes" id="UP000033066">
    <property type="component" value="Chromosome"/>
</dbReference>
<reference evidence="1" key="1">
    <citation type="submission" date="2014-07" db="EMBL/GenBank/DDBJ databases">
        <title>Methanogenic archaea and the global carbon cycle.</title>
        <authorList>
            <person name="Henriksen J.R."/>
            <person name="Luke J."/>
            <person name="Reinhart S."/>
            <person name="Benedict M.N."/>
            <person name="Youngblut N.D."/>
            <person name="Metcalf M.E."/>
            <person name="Whitaker R.J."/>
            <person name="Metcalf W.W."/>
        </authorList>
    </citation>
    <scope>NUCLEOTIDE SEQUENCE [LARGE SCALE GENOMIC DNA]</scope>
    <source>
        <strain evidence="1">3</strain>
    </source>
</reference>
<gene>
    <name evidence="1" type="ORF">MSBR3_0821</name>
</gene>
<accession>A0A0E3SG58</accession>
<dbReference type="Pfam" id="PF19537">
    <property type="entry name" value="DUF6061"/>
    <property type="match status" value="1"/>
</dbReference>
<evidence type="ECO:0000313" key="2">
    <source>
        <dbReference type="Proteomes" id="UP000033066"/>
    </source>
</evidence>
<proteinExistence type="predicted"/>
<protein>
    <submittedName>
        <fullName evidence="1">Uncharacterized protein</fullName>
    </submittedName>
</protein>
<dbReference type="AlphaFoldDB" id="A0A0E3SG58"/>
<dbReference type="EMBL" id="CP009517">
    <property type="protein sequence ID" value="AKB81399.1"/>
    <property type="molecule type" value="Genomic_DNA"/>
</dbReference>
<dbReference type="RefSeq" id="WP_048106730.1">
    <property type="nucleotide sequence ID" value="NZ_CP009517.1"/>
</dbReference>
<organism evidence="1 2">
    <name type="scientific">Methanosarcina barkeri 3</name>
    <dbReference type="NCBI Taxonomy" id="1434107"/>
    <lineage>
        <taxon>Archaea</taxon>
        <taxon>Methanobacteriati</taxon>
        <taxon>Methanobacteriota</taxon>
        <taxon>Stenosarchaea group</taxon>
        <taxon>Methanomicrobia</taxon>
        <taxon>Methanosarcinales</taxon>
        <taxon>Methanosarcinaceae</taxon>
        <taxon>Methanosarcina</taxon>
    </lineage>
</organism>
<dbReference type="KEGG" id="mbak:MSBR3_0821"/>